<reference evidence="2 3" key="1">
    <citation type="journal article" date="2014" name="Proc. Natl. Acad. Sci. U.S.A.">
        <title>Trajectory and genomic determinants of fungal-pathogen speciation and host adaptation.</title>
        <authorList>
            <person name="Hu X."/>
            <person name="Xiao G."/>
            <person name="Zheng P."/>
            <person name="Shang Y."/>
            <person name="Su Y."/>
            <person name="Zhang X."/>
            <person name="Liu X."/>
            <person name="Zhan S."/>
            <person name="St Leger R.J."/>
            <person name="Wang C."/>
        </authorList>
    </citation>
    <scope>NUCLEOTIDE SEQUENCE [LARGE SCALE GENOMIC DNA]</scope>
    <source>
        <strain evidence="2 3">ARSEF 977</strain>
    </source>
</reference>
<dbReference type="AlphaFoldDB" id="A0A0B4I0N0"/>
<dbReference type="HOGENOM" id="CLU_1669791_0_0_1"/>
<organism evidence="2 3">
    <name type="scientific">Metarhizium guizhouense (strain ARSEF 977)</name>
    <dbReference type="NCBI Taxonomy" id="1276136"/>
    <lineage>
        <taxon>Eukaryota</taxon>
        <taxon>Fungi</taxon>
        <taxon>Dikarya</taxon>
        <taxon>Ascomycota</taxon>
        <taxon>Pezizomycotina</taxon>
        <taxon>Sordariomycetes</taxon>
        <taxon>Hypocreomycetidae</taxon>
        <taxon>Hypocreales</taxon>
        <taxon>Clavicipitaceae</taxon>
        <taxon>Metarhizium</taxon>
    </lineage>
</organism>
<protein>
    <submittedName>
        <fullName evidence="2">Uncharacterized protein</fullName>
    </submittedName>
</protein>
<gene>
    <name evidence="2" type="ORF">MGU_07097</name>
</gene>
<accession>A0A0B4I0N0</accession>
<feature type="region of interest" description="Disordered" evidence="1">
    <location>
        <begin position="126"/>
        <end position="158"/>
    </location>
</feature>
<dbReference type="EMBL" id="AZNH01000027">
    <property type="protein sequence ID" value="KID85789.1"/>
    <property type="molecule type" value="Genomic_DNA"/>
</dbReference>
<dbReference type="Proteomes" id="UP000031192">
    <property type="component" value="Unassembled WGS sequence"/>
</dbReference>
<proteinExistence type="predicted"/>
<name>A0A0B4I0N0_METGA</name>
<comment type="caution">
    <text evidence="2">The sequence shown here is derived from an EMBL/GenBank/DDBJ whole genome shotgun (WGS) entry which is preliminary data.</text>
</comment>
<evidence type="ECO:0000313" key="3">
    <source>
        <dbReference type="Proteomes" id="UP000031192"/>
    </source>
</evidence>
<keyword evidence="3" id="KW-1185">Reference proteome</keyword>
<sequence>MALQITKWEDLAFFDEEVDDETGQFQHTSFAAFDADDNAYFGKLNQTKSDIIFSQLSTALAPIPDNHLFPEWAPYNVELTKAPDTLPPNTHVKHPNLSTYEMFQEHNVLDLISNGLLEEVKRWRSSPNTLTPTSSTTMAAESVVAASPASSSTATPTR</sequence>
<evidence type="ECO:0000256" key="1">
    <source>
        <dbReference type="SAM" id="MobiDB-lite"/>
    </source>
</evidence>
<evidence type="ECO:0000313" key="2">
    <source>
        <dbReference type="EMBL" id="KID85789.1"/>
    </source>
</evidence>